<proteinExistence type="predicted"/>
<keyword evidence="2" id="KW-1185">Reference proteome</keyword>
<protein>
    <recommendedName>
        <fullName evidence="3">PUM-HD domain-containing protein</fullName>
    </recommendedName>
</protein>
<dbReference type="EMBL" id="GG683573">
    <property type="protein sequence ID" value="EER01987.1"/>
    <property type="molecule type" value="Genomic_DNA"/>
</dbReference>
<evidence type="ECO:0000313" key="1">
    <source>
        <dbReference type="EMBL" id="EER01987.1"/>
    </source>
</evidence>
<sequence length="202" mass="22574">MDTEPQQKQHDPAPTTRTVEYLKSGQATSEEIQSFGEEECRASIRMLATDRCGNYFLEKLCHHLDPHDVCIFLEELVIAPDLSKNAREVAGSKVVLEMASQLKVERQDPPDDIVEIFKVLQTKLCEPPCLTLLEAVVDALPAGDHSDRFIDAIIHSVPELCKRVGLVIEGDTIAPERQLSGYGYRLLKIINSFHTGQSSKFV</sequence>
<gene>
    <name evidence="1" type="ORF">Pmar_PMAR007683</name>
</gene>
<dbReference type="GeneID" id="9054615"/>
<evidence type="ECO:0008006" key="3">
    <source>
        <dbReference type="Google" id="ProtNLM"/>
    </source>
</evidence>
<accession>C5LMU6</accession>
<organism evidence="2">
    <name type="scientific">Perkinsus marinus (strain ATCC 50983 / TXsc)</name>
    <dbReference type="NCBI Taxonomy" id="423536"/>
    <lineage>
        <taxon>Eukaryota</taxon>
        <taxon>Sar</taxon>
        <taxon>Alveolata</taxon>
        <taxon>Perkinsozoa</taxon>
        <taxon>Perkinsea</taxon>
        <taxon>Perkinsida</taxon>
        <taxon>Perkinsidae</taxon>
        <taxon>Perkinsus</taxon>
    </lineage>
</organism>
<dbReference type="InterPro" id="IPR011989">
    <property type="entry name" value="ARM-like"/>
</dbReference>
<reference evidence="1 2" key="1">
    <citation type="submission" date="2008-07" db="EMBL/GenBank/DDBJ databases">
        <authorList>
            <person name="El-Sayed N."/>
            <person name="Caler E."/>
            <person name="Inman J."/>
            <person name="Amedeo P."/>
            <person name="Hass B."/>
            <person name="Wortman J."/>
        </authorList>
    </citation>
    <scope>NUCLEOTIDE SEQUENCE [LARGE SCALE GENOMIC DNA]</scope>
    <source>
        <strain evidence="2">ATCC 50983 / TXsc</strain>
    </source>
</reference>
<dbReference type="OrthoDB" id="433672at2759"/>
<dbReference type="Proteomes" id="UP000007800">
    <property type="component" value="Unassembled WGS sequence"/>
</dbReference>
<dbReference type="AlphaFoldDB" id="C5LMU6"/>
<evidence type="ECO:0000313" key="2">
    <source>
        <dbReference type="Proteomes" id="UP000007800"/>
    </source>
</evidence>
<name>C5LMU6_PERM5</name>
<dbReference type="Gene3D" id="1.25.10.10">
    <property type="entry name" value="Leucine-rich Repeat Variant"/>
    <property type="match status" value="1"/>
</dbReference>
<dbReference type="RefSeq" id="XP_002769269.1">
    <property type="nucleotide sequence ID" value="XM_002769223.1"/>
</dbReference>
<dbReference type="InParanoid" id="C5LMU6"/>